<organism evidence="3 4">
    <name type="scientific">Tigheibacillus halophilus</name>
    <dbReference type="NCBI Taxonomy" id="361280"/>
    <lineage>
        <taxon>Bacteria</taxon>
        <taxon>Bacillati</taxon>
        <taxon>Bacillota</taxon>
        <taxon>Bacilli</taxon>
        <taxon>Bacillales</taxon>
        <taxon>Bacillaceae</taxon>
        <taxon>Tigheibacillus</taxon>
    </lineage>
</organism>
<comment type="caution">
    <text evidence="3">The sequence shown here is derived from an EMBL/GenBank/DDBJ whole genome shotgun (WGS) entry which is preliminary data.</text>
</comment>
<dbReference type="InterPro" id="IPR055066">
    <property type="entry name" value="AASDHPPT_N"/>
</dbReference>
<name>A0ABU5C1N4_9BACI</name>
<sequence>MKFIFVNCLKKKSQAELEMLSERVPDERQKRIRQFFHLEDAYRAMIGDLLLNHVLQEKTGTGLKDTVIEKNVYGKPFLYDYPAFQYNISHSGKYVVCALHDQPVGIDVEKVQSFDLRIAKHLFYGV</sequence>
<dbReference type="EMBL" id="JAWDIP010000003">
    <property type="protein sequence ID" value="MDY0393211.1"/>
    <property type="molecule type" value="Genomic_DNA"/>
</dbReference>
<dbReference type="PANTHER" id="PTHR12215">
    <property type="entry name" value="PHOSPHOPANTETHEINE TRANSFERASE"/>
    <property type="match status" value="1"/>
</dbReference>
<reference evidence="3 4" key="1">
    <citation type="submission" date="2023-10" db="EMBL/GenBank/DDBJ databases">
        <title>Virgibacillus halophilus 5B73C genome.</title>
        <authorList>
            <person name="Miliotis G."/>
            <person name="Sengupta P."/>
            <person name="Hameed A."/>
            <person name="Chuvochina M."/>
            <person name="Mcdonagh F."/>
            <person name="Simpson A.C."/>
            <person name="Singh N.K."/>
            <person name="Rekha P.D."/>
            <person name="Raman K."/>
            <person name="Hugenholtz P."/>
            <person name="Venkateswaran K."/>
        </authorList>
    </citation>
    <scope>NUCLEOTIDE SEQUENCE [LARGE SCALE GENOMIC DNA]</scope>
    <source>
        <strain evidence="3 4">5B73C</strain>
    </source>
</reference>
<protein>
    <recommendedName>
        <fullName evidence="2">4'-phosphopantetheinyl transferase N-terminal domain-containing protein</fullName>
    </recommendedName>
</protein>
<keyword evidence="4" id="KW-1185">Reference proteome</keyword>
<dbReference type="InterPro" id="IPR050559">
    <property type="entry name" value="P-Pant_transferase_sf"/>
</dbReference>
<evidence type="ECO:0000259" key="2">
    <source>
        <dbReference type="Pfam" id="PF22624"/>
    </source>
</evidence>
<proteinExistence type="predicted"/>
<evidence type="ECO:0000313" key="3">
    <source>
        <dbReference type="EMBL" id="MDY0393211.1"/>
    </source>
</evidence>
<keyword evidence="1" id="KW-0808">Transferase</keyword>
<dbReference type="Gene3D" id="3.90.470.20">
    <property type="entry name" value="4'-phosphopantetheinyl transferase domain"/>
    <property type="match status" value="1"/>
</dbReference>
<dbReference type="SUPFAM" id="SSF56214">
    <property type="entry name" value="4'-phosphopantetheinyl transferase"/>
    <property type="match status" value="1"/>
</dbReference>
<evidence type="ECO:0000313" key="4">
    <source>
        <dbReference type="Proteomes" id="UP001281447"/>
    </source>
</evidence>
<dbReference type="Pfam" id="PF22624">
    <property type="entry name" value="AASDHPPT_N"/>
    <property type="match status" value="1"/>
</dbReference>
<gene>
    <name evidence="3" type="ORF">RWE15_00630</name>
</gene>
<evidence type="ECO:0000256" key="1">
    <source>
        <dbReference type="ARBA" id="ARBA00022679"/>
    </source>
</evidence>
<dbReference type="PANTHER" id="PTHR12215:SF10">
    <property type="entry name" value="L-AMINOADIPATE-SEMIALDEHYDE DEHYDROGENASE-PHOSPHOPANTETHEINYL TRANSFERASE"/>
    <property type="match status" value="1"/>
</dbReference>
<accession>A0ABU5C1N4</accession>
<feature type="domain" description="4'-phosphopantetheinyl transferase N-terminal" evidence="2">
    <location>
        <begin position="13"/>
        <end position="98"/>
    </location>
</feature>
<dbReference type="Proteomes" id="UP001281447">
    <property type="component" value="Unassembled WGS sequence"/>
</dbReference>
<dbReference type="InterPro" id="IPR037143">
    <property type="entry name" value="4-PPantetheinyl_Trfase_dom_sf"/>
</dbReference>